<reference evidence="3" key="2">
    <citation type="submission" date="2010-04" db="EMBL/GenBank/DDBJ databases">
        <authorList>
            <person name="Buell R."/>
            <person name="Hamilton J."/>
            <person name="Hostetler J."/>
        </authorList>
    </citation>
    <scope>NUCLEOTIDE SEQUENCE [LARGE SCALE GENOMIC DNA]</scope>
    <source>
        <strain evidence="3">DAOM:BR144</strain>
    </source>
</reference>
<feature type="region of interest" description="Disordered" evidence="1">
    <location>
        <begin position="1"/>
        <end position="22"/>
    </location>
</feature>
<evidence type="ECO:0000313" key="3">
    <source>
        <dbReference type="Proteomes" id="UP000019132"/>
    </source>
</evidence>
<evidence type="ECO:0000256" key="1">
    <source>
        <dbReference type="SAM" id="MobiDB-lite"/>
    </source>
</evidence>
<accession>K3WZE0</accession>
<protein>
    <submittedName>
        <fullName evidence="2">Uncharacterized protein</fullName>
    </submittedName>
</protein>
<dbReference type="EMBL" id="GL376602">
    <property type="status" value="NOT_ANNOTATED_CDS"/>
    <property type="molecule type" value="Genomic_DNA"/>
</dbReference>
<proteinExistence type="predicted"/>
<evidence type="ECO:0000313" key="2">
    <source>
        <dbReference type="EnsemblProtists" id="PYU1_T010339"/>
    </source>
</evidence>
<name>K3WZE0_GLOUD</name>
<dbReference type="AlphaFoldDB" id="K3WZE0"/>
<keyword evidence="3" id="KW-1185">Reference proteome</keyword>
<dbReference type="EnsemblProtists" id="PYU1_T010339">
    <property type="protein sequence ID" value="PYU1_T010339"/>
    <property type="gene ID" value="PYU1_G010319"/>
</dbReference>
<dbReference type="VEuPathDB" id="FungiDB:PYU1_G010319"/>
<dbReference type="InParanoid" id="K3WZE0"/>
<reference evidence="2" key="3">
    <citation type="submission" date="2015-02" db="UniProtKB">
        <authorList>
            <consortium name="EnsemblProtists"/>
        </authorList>
    </citation>
    <scope>IDENTIFICATION</scope>
    <source>
        <strain evidence="2">DAOM BR144</strain>
    </source>
</reference>
<reference evidence="3" key="1">
    <citation type="journal article" date="2010" name="Genome Biol.">
        <title>Genome sequence of the necrotrophic plant pathogen Pythium ultimum reveals original pathogenicity mechanisms and effector repertoire.</title>
        <authorList>
            <person name="Levesque C.A."/>
            <person name="Brouwer H."/>
            <person name="Cano L."/>
            <person name="Hamilton J.P."/>
            <person name="Holt C."/>
            <person name="Huitema E."/>
            <person name="Raffaele S."/>
            <person name="Robideau G.P."/>
            <person name="Thines M."/>
            <person name="Win J."/>
            <person name="Zerillo M.M."/>
            <person name="Beakes G.W."/>
            <person name="Boore J.L."/>
            <person name="Busam D."/>
            <person name="Dumas B."/>
            <person name="Ferriera S."/>
            <person name="Fuerstenberg S.I."/>
            <person name="Gachon C.M."/>
            <person name="Gaulin E."/>
            <person name="Govers F."/>
            <person name="Grenville-Briggs L."/>
            <person name="Horner N."/>
            <person name="Hostetler J."/>
            <person name="Jiang R.H."/>
            <person name="Johnson J."/>
            <person name="Krajaejun T."/>
            <person name="Lin H."/>
            <person name="Meijer H.J."/>
            <person name="Moore B."/>
            <person name="Morris P."/>
            <person name="Phuntmart V."/>
            <person name="Puiu D."/>
            <person name="Shetty J."/>
            <person name="Stajich J.E."/>
            <person name="Tripathy S."/>
            <person name="Wawra S."/>
            <person name="van West P."/>
            <person name="Whitty B.R."/>
            <person name="Coutinho P.M."/>
            <person name="Henrissat B."/>
            <person name="Martin F."/>
            <person name="Thomas P.D."/>
            <person name="Tyler B.M."/>
            <person name="De Vries R.P."/>
            <person name="Kamoun S."/>
            <person name="Yandell M."/>
            <person name="Tisserat N."/>
            <person name="Buell C.R."/>
        </authorList>
    </citation>
    <scope>NUCLEOTIDE SEQUENCE</scope>
    <source>
        <strain evidence="3">DAOM:BR144</strain>
    </source>
</reference>
<sequence>MVSTLSRVFGISTRSREKPTRGKHSRLPVLVLITLVDCVPLASPEEGTNANYVHWVQNS</sequence>
<organism evidence="2 3">
    <name type="scientific">Globisporangium ultimum (strain ATCC 200006 / CBS 805.95 / DAOM BR144)</name>
    <name type="common">Pythium ultimum</name>
    <dbReference type="NCBI Taxonomy" id="431595"/>
    <lineage>
        <taxon>Eukaryota</taxon>
        <taxon>Sar</taxon>
        <taxon>Stramenopiles</taxon>
        <taxon>Oomycota</taxon>
        <taxon>Peronosporomycetes</taxon>
        <taxon>Pythiales</taxon>
        <taxon>Pythiaceae</taxon>
        <taxon>Globisporangium</taxon>
    </lineage>
</organism>
<dbReference type="HOGENOM" id="CLU_2965922_0_0_1"/>
<dbReference type="Proteomes" id="UP000019132">
    <property type="component" value="Unassembled WGS sequence"/>
</dbReference>